<accession>A0A0E1W3N6</accession>
<name>A0A0E1W3N6_BURPE</name>
<reference evidence="1" key="1">
    <citation type="submission" date="2009-05" db="EMBL/GenBank/DDBJ databases">
        <authorList>
            <person name="Harkins D.M."/>
            <person name="DeShazer D."/>
            <person name="Woods D.E."/>
            <person name="Brinkac L.M."/>
            <person name="Brown K.A."/>
            <person name="Hung G.C."/>
            <person name="Tuanyok A."/>
            <person name="Zhang B."/>
            <person name="Nierman W.C."/>
        </authorList>
    </citation>
    <scope>NUCLEOTIDE SEQUENCE [LARGE SCALE GENOMIC DNA]</scope>
    <source>
        <strain evidence="1">1710a</strain>
    </source>
</reference>
<dbReference type="AlphaFoldDB" id="A0A0E1W3N6"/>
<gene>
    <name evidence="1" type="ORF">BURPS1710A_0690</name>
</gene>
<dbReference type="HOGENOM" id="CLU_3341266_0_0_4"/>
<proteinExistence type="predicted"/>
<sequence>MSRQHAGRGYRWRRPAWPGRRRAAGRAFQGSLNFNRC</sequence>
<protein>
    <submittedName>
        <fullName evidence="1">Uncharacterized protein</fullName>
    </submittedName>
</protein>
<evidence type="ECO:0000313" key="1">
    <source>
        <dbReference type="EMBL" id="EET07019.1"/>
    </source>
</evidence>
<dbReference type="Proteomes" id="UP000001812">
    <property type="component" value="Chromosome I"/>
</dbReference>
<organism evidence="1">
    <name type="scientific">Burkholderia pseudomallei 1710a</name>
    <dbReference type="NCBI Taxonomy" id="320371"/>
    <lineage>
        <taxon>Bacteria</taxon>
        <taxon>Pseudomonadati</taxon>
        <taxon>Pseudomonadota</taxon>
        <taxon>Betaproteobacteria</taxon>
        <taxon>Burkholderiales</taxon>
        <taxon>Burkholderiaceae</taxon>
        <taxon>Burkholderia</taxon>
        <taxon>pseudomallei group</taxon>
    </lineage>
</organism>
<dbReference type="EMBL" id="CM000832">
    <property type="protein sequence ID" value="EET07019.1"/>
    <property type="molecule type" value="Genomic_DNA"/>
</dbReference>